<gene>
    <name evidence="2" type="ORF">OE88DRAFT_1807146</name>
</gene>
<feature type="region of interest" description="Disordered" evidence="1">
    <location>
        <begin position="1"/>
        <end position="25"/>
    </location>
</feature>
<protein>
    <submittedName>
        <fullName evidence="2">Uncharacterized protein</fullName>
    </submittedName>
</protein>
<evidence type="ECO:0000313" key="2">
    <source>
        <dbReference type="EMBL" id="TFK52191.1"/>
    </source>
</evidence>
<evidence type="ECO:0000313" key="3">
    <source>
        <dbReference type="Proteomes" id="UP000305948"/>
    </source>
</evidence>
<organism evidence="2 3">
    <name type="scientific">Heliocybe sulcata</name>
    <dbReference type="NCBI Taxonomy" id="5364"/>
    <lineage>
        <taxon>Eukaryota</taxon>
        <taxon>Fungi</taxon>
        <taxon>Dikarya</taxon>
        <taxon>Basidiomycota</taxon>
        <taxon>Agaricomycotina</taxon>
        <taxon>Agaricomycetes</taxon>
        <taxon>Gloeophyllales</taxon>
        <taxon>Gloeophyllaceae</taxon>
        <taxon>Heliocybe</taxon>
    </lineage>
</organism>
<evidence type="ECO:0000256" key="1">
    <source>
        <dbReference type="SAM" id="MobiDB-lite"/>
    </source>
</evidence>
<sequence length="294" mass="33360">MTYYQEAPRVQAVQQSHSAGTTASPKQVLIPRSNRTYLQALQPHVARKEATEIYRRVRILVRGYLDTSRAHNDQQQGKVDEFIARVCEEFPIFHRFEGQWPLQSWLRNRLRLQRARVAKRIGPRPACSSKENQMPLPCGDPDSADKMKCHPRLEQDCSLPPPRTKMGGQGCPQTCASQQGALTLPKQNQVRPSVPYLVEPSRCREALGRASQGPGLVKAKHASEFVEAFLASLELTDLVGVFEELGINTETALRTVARWSREHDDSPLRRLFKDGKINWYEYEALREAFGKGNL</sequence>
<feature type="compositionally biased region" description="Polar residues" evidence="1">
    <location>
        <begin position="12"/>
        <end position="25"/>
    </location>
</feature>
<name>A0A5C3NF86_9AGAM</name>
<dbReference type="EMBL" id="ML213509">
    <property type="protein sequence ID" value="TFK52191.1"/>
    <property type="molecule type" value="Genomic_DNA"/>
</dbReference>
<dbReference type="Proteomes" id="UP000305948">
    <property type="component" value="Unassembled WGS sequence"/>
</dbReference>
<proteinExistence type="predicted"/>
<dbReference type="AlphaFoldDB" id="A0A5C3NF86"/>
<accession>A0A5C3NF86</accession>
<dbReference type="OrthoDB" id="3040193at2759"/>
<reference evidence="2 3" key="1">
    <citation type="journal article" date="2019" name="Nat. Ecol. Evol.">
        <title>Megaphylogeny resolves global patterns of mushroom evolution.</title>
        <authorList>
            <person name="Varga T."/>
            <person name="Krizsan K."/>
            <person name="Foldi C."/>
            <person name="Dima B."/>
            <person name="Sanchez-Garcia M."/>
            <person name="Sanchez-Ramirez S."/>
            <person name="Szollosi G.J."/>
            <person name="Szarkandi J.G."/>
            <person name="Papp V."/>
            <person name="Albert L."/>
            <person name="Andreopoulos W."/>
            <person name="Angelini C."/>
            <person name="Antonin V."/>
            <person name="Barry K.W."/>
            <person name="Bougher N.L."/>
            <person name="Buchanan P."/>
            <person name="Buyck B."/>
            <person name="Bense V."/>
            <person name="Catcheside P."/>
            <person name="Chovatia M."/>
            <person name="Cooper J."/>
            <person name="Damon W."/>
            <person name="Desjardin D."/>
            <person name="Finy P."/>
            <person name="Geml J."/>
            <person name="Haridas S."/>
            <person name="Hughes K."/>
            <person name="Justo A."/>
            <person name="Karasinski D."/>
            <person name="Kautmanova I."/>
            <person name="Kiss B."/>
            <person name="Kocsube S."/>
            <person name="Kotiranta H."/>
            <person name="LaButti K.M."/>
            <person name="Lechner B.E."/>
            <person name="Liimatainen K."/>
            <person name="Lipzen A."/>
            <person name="Lukacs Z."/>
            <person name="Mihaltcheva S."/>
            <person name="Morgado L.N."/>
            <person name="Niskanen T."/>
            <person name="Noordeloos M.E."/>
            <person name="Ohm R.A."/>
            <person name="Ortiz-Santana B."/>
            <person name="Ovrebo C."/>
            <person name="Racz N."/>
            <person name="Riley R."/>
            <person name="Savchenko A."/>
            <person name="Shiryaev A."/>
            <person name="Soop K."/>
            <person name="Spirin V."/>
            <person name="Szebenyi C."/>
            <person name="Tomsovsky M."/>
            <person name="Tulloss R.E."/>
            <person name="Uehling J."/>
            <person name="Grigoriev I.V."/>
            <person name="Vagvolgyi C."/>
            <person name="Papp T."/>
            <person name="Martin F.M."/>
            <person name="Miettinen O."/>
            <person name="Hibbett D.S."/>
            <person name="Nagy L.G."/>
        </authorList>
    </citation>
    <scope>NUCLEOTIDE SEQUENCE [LARGE SCALE GENOMIC DNA]</scope>
    <source>
        <strain evidence="2 3">OMC1185</strain>
    </source>
</reference>
<keyword evidence="3" id="KW-1185">Reference proteome</keyword>